<dbReference type="EMBL" id="JAVRAA010000005">
    <property type="protein sequence ID" value="MDT0337360.1"/>
    <property type="molecule type" value="Genomic_DNA"/>
</dbReference>
<gene>
    <name evidence="2" type="ORF">RJN63_11020</name>
</gene>
<evidence type="ECO:0000313" key="2">
    <source>
        <dbReference type="EMBL" id="MDT0337360.1"/>
    </source>
</evidence>
<accession>A0AAE4G8Y1</accession>
<feature type="region of interest" description="Disordered" evidence="1">
    <location>
        <begin position="67"/>
        <end position="92"/>
    </location>
</feature>
<comment type="caution">
    <text evidence="2">The sequence shown here is derived from an EMBL/GenBank/DDBJ whole genome shotgun (WGS) entry which is preliminary data.</text>
</comment>
<organism evidence="2">
    <name type="scientific">Herbaspirillum huttiense subsp. nephrolepidis</name>
    <dbReference type="NCBI Taxonomy" id="3075126"/>
    <lineage>
        <taxon>Bacteria</taxon>
        <taxon>Pseudomonadati</taxon>
        <taxon>Pseudomonadota</taxon>
        <taxon>Betaproteobacteria</taxon>
        <taxon>Burkholderiales</taxon>
        <taxon>Oxalobacteraceae</taxon>
        <taxon>Herbaspirillum</taxon>
    </lineage>
</organism>
<evidence type="ECO:0000256" key="1">
    <source>
        <dbReference type="SAM" id="MobiDB-lite"/>
    </source>
</evidence>
<reference evidence="2" key="1">
    <citation type="submission" date="2023-02" db="EMBL/GenBank/DDBJ databases">
        <title>Description of Herbaspirillum huttiense subsp. nephrolepsisexaltata and Herbaspirillum huttiense subsp. lycopersicon.</title>
        <authorList>
            <person name="Poudel M."/>
            <person name="Sharma A."/>
            <person name="Goss E."/>
            <person name="Tapia J.H."/>
            <person name="Harmon C.M."/>
            <person name="Jones J.B."/>
        </authorList>
    </citation>
    <scope>NUCLEOTIDE SEQUENCE</scope>
    <source>
        <strain evidence="2">NC40101</strain>
    </source>
</reference>
<proteinExistence type="predicted"/>
<protein>
    <submittedName>
        <fullName evidence="2">Uncharacterized protein</fullName>
    </submittedName>
</protein>
<name>A0AAE4G8Y1_9BURK</name>
<sequence>MNTPQKKTYNEELKDLVNQSGLSQQGALDLFNSGRTSPYTLSSWKAFLASPTSARWRPFNEDLWHHAEKTLGPASPDEGSLPDPVADSGRSD</sequence>
<dbReference type="AlphaFoldDB" id="A0AAE4G8Y1"/>
<dbReference type="RefSeq" id="WP_284076829.1">
    <property type="nucleotide sequence ID" value="NZ_JAVLSM010000007.1"/>
</dbReference>